<evidence type="ECO:0000256" key="3">
    <source>
        <dbReference type="ARBA" id="ARBA00023004"/>
    </source>
</evidence>
<reference evidence="5 6" key="1">
    <citation type="journal article" date="2018" name="J. Microbiol.">
        <title>Leifsonia flava sp. nov., a novel actinobacterium isolated from the rhizosphere of Aquilegia viridiflora.</title>
        <authorList>
            <person name="Cai Y."/>
            <person name="Tao W.Z."/>
            <person name="Ma Y.J."/>
            <person name="Cheng J."/>
            <person name="Zhang M.Y."/>
            <person name="Zhang Y.X."/>
        </authorList>
    </citation>
    <scope>NUCLEOTIDE SEQUENCE [LARGE SCALE GENOMIC DNA]</scope>
    <source>
        <strain evidence="5 6">SYP-B2174</strain>
    </source>
</reference>
<keyword evidence="3" id="KW-0408">Iron</keyword>
<dbReference type="EMBL" id="SPQZ01000003">
    <property type="protein sequence ID" value="TFV98328.1"/>
    <property type="molecule type" value="Genomic_DNA"/>
</dbReference>
<dbReference type="InterPro" id="IPR003347">
    <property type="entry name" value="JmjC_dom"/>
</dbReference>
<dbReference type="AlphaFoldDB" id="A0A4Y9R2I6"/>
<dbReference type="RefSeq" id="WP_135120310.1">
    <property type="nucleotide sequence ID" value="NZ_SPQZ01000003.1"/>
</dbReference>
<protein>
    <submittedName>
        <fullName evidence="5">Cupin</fullName>
    </submittedName>
</protein>
<gene>
    <name evidence="5" type="ORF">E4M00_09995</name>
</gene>
<dbReference type="SUPFAM" id="SSF51197">
    <property type="entry name" value="Clavaminate synthase-like"/>
    <property type="match status" value="1"/>
</dbReference>
<name>A0A4Y9R2I6_9MICO</name>
<dbReference type="SMART" id="SM00558">
    <property type="entry name" value="JmjC"/>
    <property type="match status" value="1"/>
</dbReference>
<evidence type="ECO:0000256" key="2">
    <source>
        <dbReference type="ARBA" id="ARBA00022723"/>
    </source>
</evidence>
<accession>A0A4Y9R2I6</accession>
<evidence type="ECO:0000259" key="4">
    <source>
        <dbReference type="PROSITE" id="PS51184"/>
    </source>
</evidence>
<keyword evidence="2" id="KW-0479">Metal-binding</keyword>
<keyword evidence="6" id="KW-1185">Reference proteome</keyword>
<dbReference type="Gene3D" id="2.60.120.650">
    <property type="entry name" value="Cupin"/>
    <property type="match status" value="1"/>
</dbReference>
<dbReference type="GO" id="GO:0051864">
    <property type="term" value="F:histone H3K36 demethylase activity"/>
    <property type="evidence" value="ECO:0007669"/>
    <property type="project" value="TreeGrafter"/>
</dbReference>
<proteinExistence type="predicted"/>
<dbReference type="Pfam" id="PF08007">
    <property type="entry name" value="JmjC_2"/>
    <property type="match status" value="1"/>
</dbReference>
<evidence type="ECO:0000313" key="6">
    <source>
        <dbReference type="Proteomes" id="UP000298127"/>
    </source>
</evidence>
<dbReference type="GO" id="GO:0046872">
    <property type="term" value="F:metal ion binding"/>
    <property type="evidence" value="ECO:0007669"/>
    <property type="project" value="UniProtKB-KW"/>
</dbReference>
<organism evidence="5 6">
    <name type="scientific">Orlajensenia leifsoniae</name>
    <dbReference type="NCBI Taxonomy" id="2561933"/>
    <lineage>
        <taxon>Bacteria</taxon>
        <taxon>Bacillati</taxon>
        <taxon>Actinomycetota</taxon>
        <taxon>Actinomycetes</taxon>
        <taxon>Micrococcales</taxon>
        <taxon>Microbacteriaceae</taxon>
        <taxon>Orlajensenia</taxon>
    </lineage>
</organism>
<dbReference type="GO" id="GO:0032453">
    <property type="term" value="F:histone H3K4 demethylase activity"/>
    <property type="evidence" value="ECO:0007669"/>
    <property type="project" value="TreeGrafter"/>
</dbReference>
<feature type="domain" description="JmjC" evidence="4">
    <location>
        <begin position="110"/>
        <end position="257"/>
    </location>
</feature>
<dbReference type="PROSITE" id="PS51184">
    <property type="entry name" value="JMJC"/>
    <property type="match status" value="1"/>
</dbReference>
<dbReference type="InterPro" id="IPR039994">
    <property type="entry name" value="NO66-like"/>
</dbReference>
<comment type="cofactor">
    <cofactor evidence="1">
        <name>Fe(2+)</name>
        <dbReference type="ChEBI" id="CHEBI:29033"/>
    </cofactor>
</comment>
<comment type="caution">
    <text evidence="5">The sequence shown here is derived from an EMBL/GenBank/DDBJ whole genome shotgun (WGS) entry which is preliminary data.</text>
</comment>
<dbReference type="PANTHER" id="PTHR13096">
    <property type="entry name" value="MINA53 MYC INDUCED NUCLEAR ANTIGEN"/>
    <property type="match status" value="1"/>
</dbReference>
<dbReference type="Proteomes" id="UP000298127">
    <property type="component" value="Unassembled WGS sequence"/>
</dbReference>
<evidence type="ECO:0000313" key="5">
    <source>
        <dbReference type="EMBL" id="TFV98328.1"/>
    </source>
</evidence>
<dbReference type="PANTHER" id="PTHR13096:SF9">
    <property type="entry name" value="BIFUNCTIONAL LYSINE-SPECIFIC DEMETHYLASE AND HISTIDYL-HYDROXYLASE"/>
    <property type="match status" value="1"/>
</dbReference>
<sequence>MNDTERGPGDRPALSRCIRIPADEFAREYWGRRPLLSEAATLAGAFDDLFSTEAVDELVTERGLRTPFIRMAHEGSVLKPASYTAPGGFGAEVGDQVSSDKVLAEFAGGATIVLQGLHRLWPPLIDFTRRLIDDIGHPAQVNAYVTPGSSRGFDPHYDVHDVFVLQISGEKHWRIHAPVHVDPLRDQPWSDHSAAVAEAATHAPVIDAVLRPGDALYLPRGWIHSAEALGDTSVHLTIGMAAYTRADVVQTLVAVAGDSPALRSSLPLGIDLTDAAAVRAIVEQTAEQLIAVLTSASADDAAASTDRVARRLSARLTDATRPEPIAPLATVDAIARLDGATRVRWRGSLGARVEQSGDKVRLVSRLATLTLPGEATEALRHLITGAETVVAEVPGLDESDAVVVVRRLLREGFLVALE</sequence>
<evidence type="ECO:0000256" key="1">
    <source>
        <dbReference type="ARBA" id="ARBA00001954"/>
    </source>
</evidence>